<dbReference type="AlphaFoldDB" id="A0A0J1I7Z4"/>
<keyword evidence="2" id="KW-1185">Reference proteome</keyword>
<dbReference type="PANTHER" id="PTHR33121">
    <property type="entry name" value="CYCLIC DI-GMP PHOSPHODIESTERASE PDEF"/>
    <property type="match status" value="1"/>
</dbReference>
<dbReference type="Proteomes" id="UP000036045">
    <property type="component" value="Unassembled WGS sequence"/>
</dbReference>
<evidence type="ECO:0000313" key="2">
    <source>
        <dbReference type="Proteomes" id="UP000036045"/>
    </source>
</evidence>
<dbReference type="GeneID" id="56351441"/>
<dbReference type="Pfam" id="PF00563">
    <property type="entry name" value="EAL"/>
    <property type="match status" value="1"/>
</dbReference>
<dbReference type="EMBL" id="LDPH01000033">
    <property type="protein sequence ID" value="KLV22047.1"/>
    <property type="molecule type" value="Genomic_DNA"/>
</dbReference>
<evidence type="ECO:0000313" key="1">
    <source>
        <dbReference type="EMBL" id="KLV22047.1"/>
    </source>
</evidence>
<dbReference type="RefSeq" id="WP_047944439.1">
    <property type="nucleotide sequence ID" value="NZ_CP053989.1"/>
</dbReference>
<dbReference type="OrthoDB" id="581425at2"/>
<dbReference type="InterPro" id="IPR001633">
    <property type="entry name" value="EAL_dom"/>
</dbReference>
<organism evidence="1 2">
    <name type="scientific">Niallia circulans</name>
    <name type="common">Bacillus circulans</name>
    <dbReference type="NCBI Taxonomy" id="1397"/>
    <lineage>
        <taxon>Bacteria</taxon>
        <taxon>Bacillati</taxon>
        <taxon>Bacillota</taxon>
        <taxon>Bacilli</taxon>
        <taxon>Bacillales</taxon>
        <taxon>Bacillaceae</taxon>
        <taxon>Niallia</taxon>
    </lineage>
</organism>
<dbReference type="PROSITE" id="PS50883">
    <property type="entry name" value="EAL"/>
    <property type="match status" value="1"/>
</dbReference>
<dbReference type="PATRIC" id="fig|1397.4.peg.3535"/>
<accession>A0A0J1I7Z4</accession>
<reference evidence="1 2" key="1">
    <citation type="submission" date="2015-05" db="EMBL/GenBank/DDBJ databases">
        <title>Whole genome sequence and identification of bacterial endophytes from Costus igneus.</title>
        <authorList>
            <person name="Lee Y.P."/>
            <person name="Gan H.M."/>
            <person name="Eng W."/>
            <person name="Wheatley M.S."/>
            <person name="Caraballo A."/>
            <person name="Polter S."/>
            <person name="Savka M.A."/>
            <person name="Hudson A.O."/>
        </authorList>
    </citation>
    <scope>NUCLEOTIDE SEQUENCE [LARGE SCALE GENOMIC DNA]</scope>
    <source>
        <strain evidence="1 2">RIT379</strain>
    </source>
</reference>
<dbReference type="PANTHER" id="PTHR33121:SF76">
    <property type="entry name" value="SIGNALING PROTEIN"/>
    <property type="match status" value="1"/>
</dbReference>
<dbReference type="SMART" id="SM00052">
    <property type="entry name" value="EAL"/>
    <property type="match status" value="1"/>
</dbReference>
<proteinExistence type="predicted"/>
<comment type="caution">
    <text evidence="1">The sequence shown here is derived from an EMBL/GenBank/DDBJ whole genome shotgun (WGS) entry which is preliminary data.</text>
</comment>
<dbReference type="GO" id="GO:0071111">
    <property type="term" value="F:cyclic-guanylate-specific phosphodiesterase activity"/>
    <property type="evidence" value="ECO:0007669"/>
    <property type="project" value="InterPro"/>
</dbReference>
<dbReference type="SUPFAM" id="SSF141868">
    <property type="entry name" value="EAL domain-like"/>
    <property type="match status" value="1"/>
</dbReference>
<dbReference type="InterPro" id="IPR050706">
    <property type="entry name" value="Cyclic-di-GMP_PDE-like"/>
</dbReference>
<protein>
    <submittedName>
        <fullName evidence="1">Uncharacterized protein</fullName>
    </submittedName>
</protein>
<dbReference type="InterPro" id="IPR035919">
    <property type="entry name" value="EAL_sf"/>
</dbReference>
<dbReference type="CDD" id="cd01948">
    <property type="entry name" value="EAL"/>
    <property type="match status" value="1"/>
</dbReference>
<sequence length="238" mass="27901">MDIITRLKSKKFYHVYQPIWNIKEWKIIGYESLLRISQEPDISLEAFFADARKENYLSELDTFLINNTIEHYQILSSRRKKPLFINIFPSTIIHESFDSLILSLLEKFPAMKGKIIFELNETVLEEELWDSPLFKEKITFLKDNQFQIALDDFGKGIANFEKILEISPSYLKLDRYFSNNLAFSTEKQKLVHLLMDFADEKMKIILEGIEEETDLAMTKALKVPFGQGFLLGKPEMLV</sequence>
<gene>
    <name evidence="1" type="ORF">ABW02_22060</name>
</gene>
<dbReference type="Gene3D" id="3.20.20.450">
    <property type="entry name" value="EAL domain"/>
    <property type="match status" value="1"/>
</dbReference>
<name>A0A0J1I7Z4_NIACI</name>